<reference evidence="2 3" key="1">
    <citation type="submission" date="2016-12" db="EMBL/GenBank/DDBJ databases">
        <title>The genomes of Aspergillus section Nigri reveals drivers in fungal speciation.</title>
        <authorList>
            <consortium name="DOE Joint Genome Institute"/>
            <person name="Vesth T.C."/>
            <person name="Nybo J."/>
            <person name="Theobald S."/>
            <person name="Brandl J."/>
            <person name="Frisvad J.C."/>
            <person name="Nielsen K.F."/>
            <person name="Lyhne E.K."/>
            <person name="Kogle M.E."/>
            <person name="Kuo A."/>
            <person name="Riley R."/>
            <person name="Clum A."/>
            <person name="Nolan M."/>
            <person name="Lipzen A."/>
            <person name="Salamov A."/>
            <person name="Henrissat B."/>
            <person name="Wiebenga A."/>
            <person name="De Vries R.P."/>
            <person name="Grigoriev I.V."/>
            <person name="Mortensen U.H."/>
            <person name="Andersen M.R."/>
            <person name="Baker S.E."/>
        </authorList>
    </citation>
    <scope>NUCLEOTIDE SEQUENCE [LARGE SCALE GENOMIC DNA]</scope>
    <source>
        <strain evidence="2 3">CBS 115572</strain>
    </source>
</reference>
<dbReference type="GeneID" id="37117396"/>
<dbReference type="Proteomes" id="UP000246702">
    <property type="component" value="Unassembled WGS sequence"/>
</dbReference>
<dbReference type="AlphaFoldDB" id="A0A317V3U2"/>
<accession>A0A317V3U2</accession>
<sequence length="200" mass="22922">MADRRPPWILDAMKNPEQNPQALQTANKAVWNMAVDRRTREIRRGPNGRPRVLGERSIYRPPPAGLSKAEQEKWLHIRDIANVFVSLIPRTKLRRPTPARTRVPDGNPARLAEADDRRRANLQALHRRLDGEFSRSVNRAADARVRGVKMRAKLRDVQHLTSYFEMLVVGFLRGGFGFFLFSDRCALSSWAGCGLEEERD</sequence>
<dbReference type="RefSeq" id="XP_025462258.1">
    <property type="nucleotide sequence ID" value="XM_025615253.1"/>
</dbReference>
<evidence type="ECO:0000256" key="1">
    <source>
        <dbReference type="SAM" id="MobiDB-lite"/>
    </source>
</evidence>
<name>A0A317V3U2_9EURO</name>
<comment type="caution">
    <text evidence="2">The sequence shown here is derived from an EMBL/GenBank/DDBJ whole genome shotgun (WGS) entry which is preliminary data.</text>
</comment>
<proteinExistence type="predicted"/>
<evidence type="ECO:0000313" key="3">
    <source>
        <dbReference type="Proteomes" id="UP000246702"/>
    </source>
</evidence>
<dbReference type="EMBL" id="MSFK01000043">
    <property type="protein sequence ID" value="PWY68943.1"/>
    <property type="molecule type" value="Genomic_DNA"/>
</dbReference>
<protein>
    <submittedName>
        <fullName evidence="2">Uncharacterized protein</fullName>
    </submittedName>
</protein>
<feature type="region of interest" description="Disordered" evidence="1">
    <location>
        <begin position="95"/>
        <end position="117"/>
    </location>
</feature>
<gene>
    <name evidence="2" type="ORF">BO94DRAFT_579224</name>
</gene>
<evidence type="ECO:0000313" key="2">
    <source>
        <dbReference type="EMBL" id="PWY68943.1"/>
    </source>
</evidence>
<keyword evidence="3" id="KW-1185">Reference proteome</keyword>
<organism evidence="2 3">
    <name type="scientific">Aspergillus sclerotioniger CBS 115572</name>
    <dbReference type="NCBI Taxonomy" id="1450535"/>
    <lineage>
        <taxon>Eukaryota</taxon>
        <taxon>Fungi</taxon>
        <taxon>Dikarya</taxon>
        <taxon>Ascomycota</taxon>
        <taxon>Pezizomycotina</taxon>
        <taxon>Eurotiomycetes</taxon>
        <taxon>Eurotiomycetidae</taxon>
        <taxon>Eurotiales</taxon>
        <taxon>Aspergillaceae</taxon>
        <taxon>Aspergillus</taxon>
        <taxon>Aspergillus subgen. Circumdati</taxon>
    </lineage>
</organism>